<organism evidence="1 2">
    <name type="scientific">Scortum barcoo</name>
    <name type="common">barcoo grunter</name>
    <dbReference type="NCBI Taxonomy" id="214431"/>
    <lineage>
        <taxon>Eukaryota</taxon>
        <taxon>Metazoa</taxon>
        <taxon>Chordata</taxon>
        <taxon>Craniata</taxon>
        <taxon>Vertebrata</taxon>
        <taxon>Euteleostomi</taxon>
        <taxon>Actinopterygii</taxon>
        <taxon>Neopterygii</taxon>
        <taxon>Teleostei</taxon>
        <taxon>Neoteleostei</taxon>
        <taxon>Acanthomorphata</taxon>
        <taxon>Eupercaria</taxon>
        <taxon>Centrarchiformes</taxon>
        <taxon>Terapontoidei</taxon>
        <taxon>Terapontidae</taxon>
        <taxon>Scortum</taxon>
    </lineage>
</organism>
<comment type="caution">
    <text evidence="1">The sequence shown here is derived from an EMBL/GenBank/DDBJ whole genome shotgun (WGS) entry which is preliminary data.</text>
</comment>
<evidence type="ECO:0000313" key="2">
    <source>
        <dbReference type="Proteomes" id="UP000831701"/>
    </source>
</evidence>
<reference evidence="1" key="1">
    <citation type="submission" date="2022-04" db="EMBL/GenBank/DDBJ databases">
        <title>Jade perch genome.</title>
        <authorList>
            <person name="Chao B."/>
        </authorList>
    </citation>
    <scope>NUCLEOTIDE SEQUENCE</scope>
    <source>
        <strain evidence="1">CB-2022</strain>
    </source>
</reference>
<dbReference type="EMBL" id="CM041535">
    <property type="protein sequence ID" value="KAI3372972.1"/>
    <property type="molecule type" value="Genomic_DNA"/>
</dbReference>
<name>A0ACB8WY68_9TELE</name>
<evidence type="ECO:0000313" key="1">
    <source>
        <dbReference type="EMBL" id="KAI3372972.1"/>
    </source>
</evidence>
<proteinExistence type="predicted"/>
<gene>
    <name evidence="1" type="ORF">L3Q82_023411</name>
</gene>
<accession>A0ACB8WY68</accession>
<sequence>MFHVKDSRSFNFTVLVFHTVVFFVLIHSCGGQSQVVGPSQPIVATVGEDVVLPCYLDPVVNAFDWTVEWARPDLNPKYILRRRHGAEMENKKHPSYEGRTSMFIDELQHGNVSLKLSKVKISDEGTYRCFIIDLDRSSNVQLVVGAASSPVIQEATEVSGQLQCESGGWYPEPEVSWLDGEGRLLPAGPAETVRGPDDGLFTISSRVTVEKKHGNNFTCRVQQKNIQQTREAHVLVPDHFFVVSSPPSPPDTSDGPHVIIASVTVCAALVFLAVVFFVVWKRRQKNFRNTRRSCEDGAEEERTDSSAGDNSGLLVVMERERERAPLMAGREEENNVDSRGEEKIESQSERQDLFVKNQQPERRRHVDGTDGEREEKSVNDEREALSPTEGQTHQQQDMRGRNDKDEGEQTMDSGPPIKLMTGGQNIDQEVTKEEETQKDLDTNKKETKLEEEKEKNQVKKEEETRQEPMKDVDKKETNVKGKKPKKEREQERGRKGGSESTGKKKQENQREEMKDEAEGQKMETRKEREKDLLVKQKQQRSAAEDEDEKEKDQKEKQKVENQKEEINENMKREERMKNERKLQADEKREEEIKLKTQKGDVKYVDTNKKETKLENETGKNEEQRNTAMTEKKNCRMFHVKDSRSFNFTVLVFHTVVFFVLIHSCGGQSQVVGPSQPIVATVVSLLFKAPLSYFFGHFQVLRPHLSSRRPQKSVDSYSVSLEAGIRSRRCRGWTVRDASSSAGPAETVRGPDGLFTAISSRVTVEKKHGNNFTCRVQQKNIQQTREAHVLVPGKDH</sequence>
<keyword evidence="2" id="KW-1185">Reference proteome</keyword>
<dbReference type="Proteomes" id="UP000831701">
    <property type="component" value="Chromosome 5"/>
</dbReference>
<protein>
    <submittedName>
        <fullName evidence="1">Uncharacterized protein</fullName>
    </submittedName>
</protein>